<organism evidence="3 4">
    <name type="scientific">Candidatus Paracaedimonas acanthamoebae</name>
    <dbReference type="NCBI Taxonomy" id="244581"/>
    <lineage>
        <taxon>Bacteria</taxon>
        <taxon>Pseudomonadati</taxon>
        <taxon>Pseudomonadota</taxon>
        <taxon>Alphaproteobacteria</taxon>
        <taxon>Holosporales</taxon>
        <taxon>Caedimonadaceae</taxon>
        <taxon>Candidatus Paracaedimonas</taxon>
    </lineage>
</organism>
<dbReference type="InterPro" id="IPR011697">
    <property type="entry name" value="Peptidase_C26"/>
</dbReference>
<dbReference type="InterPro" id="IPR044668">
    <property type="entry name" value="PuuD-like"/>
</dbReference>
<dbReference type="EMBL" id="JAFKGL010000020">
    <property type="protein sequence ID" value="MBN9413311.1"/>
    <property type="molecule type" value="Genomic_DNA"/>
</dbReference>
<dbReference type="InterPro" id="IPR010982">
    <property type="entry name" value="Lambda_DNA-bd_dom_sf"/>
</dbReference>
<dbReference type="Pfam" id="PF01381">
    <property type="entry name" value="HTH_3"/>
    <property type="match status" value="1"/>
</dbReference>
<evidence type="ECO:0000313" key="3">
    <source>
        <dbReference type="EMBL" id="MBN9413311.1"/>
    </source>
</evidence>
<dbReference type="PANTHER" id="PTHR43235:SF1">
    <property type="entry name" value="GLUTAMINE AMIDOTRANSFERASE PB2B2.05-RELATED"/>
    <property type="match status" value="1"/>
</dbReference>
<dbReference type="PROSITE" id="PS51273">
    <property type="entry name" value="GATASE_TYPE_1"/>
    <property type="match status" value="1"/>
</dbReference>
<feature type="signal peptide" evidence="1">
    <location>
        <begin position="1"/>
        <end position="22"/>
    </location>
</feature>
<dbReference type="AlphaFoldDB" id="A0A8J7Q0X2"/>
<gene>
    <name evidence="3" type="ORF">J0H12_05260</name>
</gene>
<dbReference type="Gene3D" id="3.40.50.880">
    <property type="match status" value="1"/>
</dbReference>
<dbReference type="GO" id="GO:0005829">
    <property type="term" value="C:cytosol"/>
    <property type="evidence" value="ECO:0007669"/>
    <property type="project" value="TreeGrafter"/>
</dbReference>
<dbReference type="PANTHER" id="PTHR43235">
    <property type="entry name" value="GLUTAMINE AMIDOTRANSFERASE PB2B2.05-RELATED"/>
    <property type="match status" value="1"/>
</dbReference>
<dbReference type="InterPro" id="IPR001387">
    <property type="entry name" value="Cro/C1-type_HTH"/>
</dbReference>
<dbReference type="Proteomes" id="UP000664414">
    <property type="component" value="Unassembled WGS sequence"/>
</dbReference>
<proteinExistence type="predicted"/>
<dbReference type="GO" id="GO:0003677">
    <property type="term" value="F:DNA binding"/>
    <property type="evidence" value="ECO:0007669"/>
    <property type="project" value="InterPro"/>
</dbReference>
<dbReference type="GO" id="GO:0016811">
    <property type="term" value="F:hydrolase activity, acting on carbon-nitrogen (but not peptide) bonds, in linear amides"/>
    <property type="evidence" value="ECO:0007669"/>
    <property type="project" value="InterPro"/>
</dbReference>
<name>A0A8J7Q0X2_9PROT</name>
<comment type="caution">
    <text evidence="3">The sequence shown here is derived from an EMBL/GenBank/DDBJ whole genome shotgun (WGS) entry which is preliminary data.</text>
</comment>
<protein>
    <submittedName>
        <fullName evidence="3">Gamma-glutamyl-gamma-aminobutyrate hydrolase family protein</fullName>
    </submittedName>
</protein>
<dbReference type="PROSITE" id="PS50943">
    <property type="entry name" value="HTH_CROC1"/>
    <property type="match status" value="1"/>
</dbReference>
<keyword evidence="3" id="KW-0378">Hydrolase</keyword>
<reference evidence="3" key="1">
    <citation type="submission" date="2021-02" db="EMBL/GenBank/DDBJ databases">
        <title>Thiocyanate and organic carbon inputs drive convergent selection for specific autotrophic Afipia and Thiobacillus strains within complex microbiomes.</title>
        <authorList>
            <person name="Huddy R.J."/>
            <person name="Sachdeva R."/>
            <person name="Kadzinga F."/>
            <person name="Kantor R.S."/>
            <person name="Harrison S.T.L."/>
            <person name="Banfield J.F."/>
        </authorList>
    </citation>
    <scope>NUCLEOTIDE SEQUENCE</scope>
    <source>
        <strain evidence="3">SCN18_10_11_15_R4_P_38_20</strain>
    </source>
</reference>
<evidence type="ECO:0000313" key="4">
    <source>
        <dbReference type="Proteomes" id="UP000664414"/>
    </source>
</evidence>
<sequence>MKKFYLAILTVLFLLNLSKTYANDYNLIRDYMLAENQKGKKQSYFAEKLDISEATISRFLNKKVETSPKLLEKFKSKLPKTYQKLITPQKLQATKQIKKKANFPVKKLIFKEEGEKHIPQVPLQTKEGASQKKLSSALAQMPVKVNSTLSVMPFNKPSEILAQKKKINQEDKAKKAPIVIAFREEGDGKGALYDHYTVQRITKYPTQISAHENMRTKKLTEYQRTVTYSLTYGNKHNGQIIPETINNAFEGGLLFIPGRARVNEFDSFRKEHEENLLKQAFLRGQPILAICAGSWRLWESLGGKLEEVEDHCYGGGMIRISETTGEVGYNKQIHRVKVHKDTLLRSIMGTAVDERPSVNSLHWKAPSSKKIPTLAKISAISVADNKIAPNTRQGEQMSPEEGTIEAFENMHGAPFLGIQWHPEAYTRADSEDMVPEKHLAILEYMAKAGQAYHHKRLMLKELEELTLKN</sequence>
<dbReference type="CDD" id="cd00093">
    <property type="entry name" value="HTH_XRE"/>
    <property type="match status" value="1"/>
</dbReference>
<dbReference type="InterPro" id="IPR029062">
    <property type="entry name" value="Class_I_gatase-like"/>
</dbReference>
<dbReference type="SUPFAM" id="SSF52317">
    <property type="entry name" value="Class I glutamine amidotransferase-like"/>
    <property type="match status" value="1"/>
</dbReference>
<dbReference type="SUPFAM" id="SSF47413">
    <property type="entry name" value="lambda repressor-like DNA-binding domains"/>
    <property type="match status" value="1"/>
</dbReference>
<evidence type="ECO:0000256" key="1">
    <source>
        <dbReference type="SAM" id="SignalP"/>
    </source>
</evidence>
<dbReference type="Pfam" id="PF07722">
    <property type="entry name" value="Peptidase_C26"/>
    <property type="match status" value="1"/>
</dbReference>
<evidence type="ECO:0000259" key="2">
    <source>
        <dbReference type="PROSITE" id="PS50943"/>
    </source>
</evidence>
<feature type="chain" id="PRO_5035198220" evidence="1">
    <location>
        <begin position="23"/>
        <end position="469"/>
    </location>
</feature>
<accession>A0A8J7Q0X2</accession>
<keyword evidence="1" id="KW-0732">Signal</keyword>
<feature type="domain" description="HTH cro/C1-type" evidence="2">
    <location>
        <begin position="36"/>
        <end position="85"/>
    </location>
</feature>